<organism evidence="5 6">
    <name type="scientific">Yersinia canariae</name>
    <dbReference type="NCBI Taxonomy" id="2607663"/>
    <lineage>
        <taxon>Bacteria</taxon>
        <taxon>Pseudomonadati</taxon>
        <taxon>Pseudomonadota</taxon>
        <taxon>Gammaproteobacteria</taxon>
        <taxon>Enterobacterales</taxon>
        <taxon>Yersiniaceae</taxon>
        <taxon>Yersinia</taxon>
    </lineage>
</organism>
<protein>
    <submittedName>
        <fullName evidence="5">Metal-binding protein ZinT</fullName>
    </submittedName>
</protein>
<dbReference type="InterPro" id="IPR012674">
    <property type="entry name" value="Calycin"/>
</dbReference>
<reference evidence="6" key="1">
    <citation type="submission" date="2019-09" db="EMBL/GenBank/DDBJ databases">
        <title>Yersinia canariae sp. nov., isolated from a human yersiniosis case.</title>
        <authorList>
            <person name="Nguyen S.V."/>
            <person name="Greig D."/>
            <person name="Hurley D."/>
            <person name="Cao Y."/>
            <person name="McCabe E."/>
            <person name="Mitchell M."/>
            <person name="Jenkins C."/>
            <person name="Fanning S."/>
        </authorList>
    </citation>
    <scope>NUCLEOTIDE SEQUENCE [LARGE SCALE GENOMIC DNA]</scope>
    <source>
        <strain evidence="6">NCTC 14382</strain>
    </source>
</reference>
<gene>
    <name evidence="5" type="primary">zinT</name>
    <name evidence="5" type="ORF">F0T03_12290</name>
</gene>
<keyword evidence="2" id="KW-0862">Zinc</keyword>
<proteinExistence type="predicted"/>
<keyword evidence="6" id="KW-1185">Reference proteome</keyword>
<evidence type="ECO:0000256" key="2">
    <source>
        <dbReference type="ARBA" id="ARBA00022833"/>
    </source>
</evidence>
<dbReference type="Pfam" id="PF09223">
    <property type="entry name" value="ZinT"/>
    <property type="match status" value="1"/>
</dbReference>
<dbReference type="InterPro" id="IPR015304">
    <property type="entry name" value="ZinT_dom"/>
</dbReference>
<dbReference type="SUPFAM" id="SSF50814">
    <property type="entry name" value="Lipocalins"/>
    <property type="match status" value="1"/>
</dbReference>
<accession>A0A857F1K2</accession>
<dbReference type="AlphaFoldDB" id="A0A857F1K2"/>
<sequence length="223" mass="25895">MSKKLPYQPIITITLSICVALTSFNSFAHGKHSHGHEHQQSESARRASEGIFADKDVKDRPLSNWDGVWQSINPYLLKGDLDAVLINKAKKDKKKTVEEYREYYKKGYATDITMIGIENNTIDFHTPEAVNSCQYSYSGLKIMHYDSGKKGVRYLYECKDSHSKAPRYVQFSDHIIEPQKSHHFHIYMGNESQEKLLKEMDNWPTFYPISLDKDDIVHEMLHH</sequence>
<name>A0A857F1K2_9GAMM</name>
<evidence type="ECO:0000259" key="4">
    <source>
        <dbReference type="Pfam" id="PF09223"/>
    </source>
</evidence>
<dbReference type="EMBL" id="CP043727">
    <property type="protein sequence ID" value="QHB32872.1"/>
    <property type="molecule type" value="Genomic_DNA"/>
</dbReference>
<keyword evidence="1 3" id="KW-0732">Signal</keyword>
<evidence type="ECO:0000313" key="6">
    <source>
        <dbReference type="Proteomes" id="UP000464402"/>
    </source>
</evidence>
<evidence type="ECO:0000256" key="1">
    <source>
        <dbReference type="ARBA" id="ARBA00022729"/>
    </source>
</evidence>
<feature type="domain" description="ZinT" evidence="4">
    <location>
        <begin position="45"/>
        <end position="223"/>
    </location>
</feature>
<dbReference type="KEGG" id="yca:F0T03_12290"/>
<dbReference type="GO" id="GO:0008270">
    <property type="term" value="F:zinc ion binding"/>
    <property type="evidence" value="ECO:0007669"/>
    <property type="project" value="InterPro"/>
</dbReference>
<evidence type="ECO:0000313" key="5">
    <source>
        <dbReference type="EMBL" id="QHB32872.1"/>
    </source>
</evidence>
<dbReference type="NCBIfam" id="NF007639">
    <property type="entry name" value="PRK10306.1"/>
    <property type="match status" value="1"/>
</dbReference>
<dbReference type="RefSeq" id="WP_159678575.1">
    <property type="nucleotide sequence ID" value="NZ_CP043727.1"/>
</dbReference>
<dbReference type="Proteomes" id="UP000464402">
    <property type="component" value="Chromosome"/>
</dbReference>
<feature type="chain" id="PRO_5032560441" evidence="3">
    <location>
        <begin position="29"/>
        <end position="223"/>
    </location>
</feature>
<evidence type="ECO:0000256" key="3">
    <source>
        <dbReference type="SAM" id="SignalP"/>
    </source>
</evidence>
<dbReference type="Gene3D" id="2.40.128.20">
    <property type="match status" value="1"/>
</dbReference>
<feature type="signal peptide" evidence="3">
    <location>
        <begin position="1"/>
        <end position="28"/>
    </location>
</feature>